<dbReference type="EMBL" id="JAAKZX010000153">
    <property type="protein sequence ID" value="NGO46969.1"/>
    <property type="molecule type" value="Genomic_DNA"/>
</dbReference>
<evidence type="ECO:0000313" key="1">
    <source>
        <dbReference type="EMBL" id="NGO46969.1"/>
    </source>
</evidence>
<comment type="caution">
    <text evidence="1">The sequence shown here is derived from an EMBL/GenBank/DDBJ whole genome shotgun (WGS) entry which is preliminary data.</text>
</comment>
<dbReference type="InterPro" id="IPR045955">
    <property type="entry name" value="DUF6375"/>
</dbReference>
<keyword evidence="2" id="KW-1185">Reference proteome</keyword>
<reference evidence="1 2" key="1">
    <citation type="submission" date="2020-02" db="EMBL/GenBank/DDBJ databases">
        <title>Whole-genome analyses of novel actinobacteria.</title>
        <authorList>
            <person name="Sahin N."/>
            <person name="Tokatli A."/>
        </authorList>
    </citation>
    <scope>NUCLEOTIDE SEQUENCE [LARGE SCALE GENOMIC DNA]</scope>
    <source>
        <strain evidence="1 2">YC419</strain>
    </source>
</reference>
<name>A0ABX0E3I7_9ACTN</name>
<gene>
    <name evidence="1" type="ORF">G6048_34325</name>
</gene>
<dbReference type="RefSeq" id="WP_165343495.1">
    <property type="nucleotide sequence ID" value="NZ_JAAKZX010000153.1"/>
</dbReference>
<evidence type="ECO:0000313" key="2">
    <source>
        <dbReference type="Proteomes" id="UP001518140"/>
    </source>
</evidence>
<organism evidence="1 2">
    <name type="scientific">Streptomyces ureilyticus</name>
    <dbReference type="NCBI Taxonomy" id="1775131"/>
    <lineage>
        <taxon>Bacteria</taxon>
        <taxon>Bacillati</taxon>
        <taxon>Actinomycetota</taxon>
        <taxon>Actinomycetes</taxon>
        <taxon>Kitasatosporales</taxon>
        <taxon>Streptomycetaceae</taxon>
        <taxon>Streptomyces</taxon>
    </lineage>
</organism>
<accession>A0ABX0E3I7</accession>
<dbReference type="Pfam" id="PF19902">
    <property type="entry name" value="DUF6375"/>
    <property type="match status" value="1"/>
</dbReference>
<sequence length="128" mass="14303">MIGRFQTVTGAQAAAEGMEALRALAEAAWSDDDWRSHDERMPRELVDELVKLKLYDLGRSDVDLYALDHSVTREAETVRVWTEESDVQGFLKVLLHYGAKVEVFSRHAWNENGSERSDASSGSDSGSD</sequence>
<protein>
    <submittedName>
        <fullName evidence="1">Uncharacterized protein</fullName>
    </submittedName>
</protein>
<proteinExistence type="predicted"/>
<dbReference type="Proteomes" id="UP001518140">
    <property type="component" value="Unassembled WGS sequence"/>
</dbReference>